<dbReference type="Pfam" id="PF01156">
    <property type="entry name" value="IU_nuc_hydro"/>
    <property type="match status" value="1"/>
</dbReference>
<comment type="caution">
    <text evidence="4">The sequence shown here is derived from an EMBL/GenBank/DDBJ whole genome shotgun (WGS) entry which is preliminary data.</text>
</comment>
<dbReference type="InterPro" id="IPR036452">
    <property type="entry name" value="Ribo_hydro-like"/>
</dbReference>
<accession>A0AAW5K7V3</accession>
<dbReference type="PANTHER" id="PTHR12304">
    <property type="entry name" value="INOSINE-URIDINE PREFERRING NUCLEOSIDE HYDROLASE"/>
    <property type="match status" value="1"/>
</dbReference>
<dbReference type="GO" id="GO:0008477">
    <property type="term" value="F:purine nucleosidase activity"/>
    <property type="evidence" value="ECO:0007669"/>
    <property type="project" value="TreeGrafter"/>
</dbReference>
<gene>
    <name evidence="4" type="ORF">NE646_00840</name>
</gene>
<dbReference type="PANTHER" id="PTHR12304:SF4">
    <property type="entry name" value="URIDINE NUCLEOSIDASE"/>
    <property type="match status" value="1"/>
</dbReference>
<dbReference type="GO" id="GO:0045437">
    <property type="term" value="F:uridine nucleosidase activity"/>
    <property type="evidence" value="ECO:0007669"/>
    <property type="project" value="UniProtKB-ARBA"/>
</dbReference>
<feature type="domain" description="Inosine/uridine-preferring nucleoside hydrolase" evidence="3">
    <location>
        <begin position="8"/>
        <end position="313"/>
    </location>
</feature>
<keyword evidence="2" id="KW-0326">Glycosidase</keyword>
<dbReference type="GO" id="GO:0005829">
    <property type="term" value="C:cytosol"/>
    <property type="evidence" value="ECO:0007669"/>
    <property type="project" value="TreeGrafter"/>
</dbReference>
<evidence type="ECO:0000259" key="3">
    <source>
        <dbReference type="Pfam" id="PF01156"/>
    </source>
</evidence>
<dbReference type="GO" id="GO:0006152">
    <property type="term" value="P:purine nucleoside catabolic process"/>
    <property type="evidence" value="ECO:0007669"/>
    <property type="project" value="TreeGrafter"/>
</dbReference>
<proteinExistence type="predicted"/>
<name>A0AAW5K7V3_9FIRM</name>
<evidence type="ECO:0000256" key="2">
    <source>
        <dbReference type="ARBA" id="ARBA00023295"/>
    </source>
</evidence>
<dbReference type="Proteomes" id="UP001205063">
    <property type="component" value="Unassembled WGS sequence"/>
</dbReference>
<evidence type="ECO:0000313" key="5">
    <source>
        <dbReference type="Proteomes" id="UP001205063"/>
    </source>
</evidence>
<evidence type="ECO:0000256" key="1">
    <source>
        <dbReference type="ARBA" id="ARBA00022801"/>
    </source>
</evidence>
<protein>
    <submittedName>
        <fullName evidence="4">Nucleoside hydrolase</fullName>
    </submittedName>
</protein>
<dbReference type="RefSeq" id="WP_256135161.1">
    <property type="nucleotide sequence ID" value="NZ_JANGAB010000001.1"/>
</dbReference>
<dbReference type="InterPro" id="IPR015910">
    <property type="entry name" value="I/U_nuclsd_hydro_CS"/>
</dbReference>
<reference evidence="4" key="1">
    <citation type="submission" date="2022-06" db="EMBL/GenBank/DDBJ databases">
        <title>Isolation of gut microbiota from human fecal samples.</title>
        <authorList>
            <person name="Pamer E.G."/>
            <person name="Barat B."/>
            <person name="Waligurski E."/>
            <person name="Medina S."/>
            <person name="Paddock L."/>
            <person name="Mostad J."/>
        </authorList>
    </citation>
    <scope>NUCLEOTIDE SEQUENCE</scope>
    <source>
        <strain evidence="4">DFI.7.96</strain>
    </source>
</reference>
<keyword evidence="1 4" id="KW-0378">Hydrolase</keyword>
<organism evidence="4 5">
    <name type="scientific">Bittarella massiliensis</name>
    <name type="common">ex Durand et al. 2017</name>
    <dbReference type="NCBI Taxonomy" id="1720313"/>
    <lineage>
        <taxon>Bacteria</taxon>
        <taxon>Bacillati</taxon>
        <taxon>Bacillota</taxon>
        <taxon>Clostridia</taxon>
        <taxon>Eubacteriales</taxon>
        <taxon>Oscillospiraceae</taxon>
        <taxon>Bittarella (ex Durand et al. 2017)</taxon>
    </lineage>
</organism>
<evidence type="ECO:0000313" key="4">
    <source>
        <dbReference type="EMBL" id="MCQ4948218.1"/>
    </source>
</evidence>
<dbReference type="EMBL" id="JANGAB010000001">
    <property type="protein sequence ID" value="MCQ4948218.1"/>
    <property type="molecule type" value="Genomic_DNA"/>
</dbReference>
<dbReference type="PROSITE" id="PS01247">
    <property type="entry name" value="IUNH"/>
    <property type="match status" value="1"/>
</dbReference>
<dbReference type="Gene3D" id="3.90.245.10">
    <property type="entry name" value="Ribonucleoside hydrolase-like"/>
    <property type="match status" value="1"/>
</dbReference>
<dbReference type="InterPro" id="IPR023186">
    <property type="entry name" value="IUNH"/>
</dbReference>
<dbReference type="AlphaFoldDB" id="A0AAW5K7V3"/>
<dbReference type="SUPFAM" id="SSF53590">
    <property type="entry name" value="Nucleoside hydrolase"/>
    <property type="match status" value="1"/>
</dbReference>
<dbReference type="InterPro" id="IPR001910">
    <property type="entry name" value="Inosine/uridine_hydrolase_dom"/>
</dbReference>
<sequence length="322" mass="33929">MQTARKKIIIDTDTASDDAVALVAALRDPTLQVLAITAVAGNVELPLAVKNALLSVERAGTYRPPVYMGAPGPLLCELETADQIRGADGMGDLGTLGEPTLAPTPGHGADALARYAGEGDGEVELLTLGPLTNVALAIRKHPEAMRKLRHITIMGGAHPYHNPHTVCAEFNIMVDPEAAQIVFSFGVPITLVTLEACGGAAELDDAAMERMRGTGEIGRFCVDCNRTLIELARAQGGVPSLGLPDPAALAVLARPELIRESFPAHTRVETQGEFTRGATVFCKPGNLYSPAFGDEPAPENTLVVTGLDVAGFHQYLLDRVAL</sequence>